<sequence>MTAIILKDEALVSRLRRGLLDWYDAHGRALAWRQGARDAYRVWLSEVMLQQTTVPHAAPYYEKFLTLWPTVRDLAAAEDGRVMAEWAGLGYYARARRLLECARVVVRDYDGIFPANEADLLKLPGFGPYTAAAVAAIAFDLPANVVDGNIERIMTRLYAIDTPLPAAKSDIRLAAAQWVLPERAGDWPQALMDMATLICRPKSPVCDQCPLAVACLALERGAPERFPVKLAKLPKPRRYGVVFVMLTGEGVVVERRADKGLLGGMLGLPHTEWVPSSSPDVSGEVARNALARFRDGGGNSITKDAPSVGDDAPTPPPQAGEDQWVVAGSYEHVFTHFALTQEVWVRRLSDEETASMLRANNAWQILPLSEKALPTVFAKALKLKDQTVTPDLFRSNV</sequence>
<dbReference type="PANTHER" id="PTHR42944:SF1">
    <property type="entry name" value="ADENINE DNA GLYCOSYLASE"/>
    <property type="match status" value="1"/>
</dbReference>
<dbReference type="Proteomes" id="UP000017837">
    <property type="component" value="Unassembled WGS sequence"/>
</dbReference>
<keyword evidence="12" id="KW-0411">Iron-sulfur</keyword>
<dbReference type="PATRIC" id="fig|1121022.4.peg.1788"/>
<dbReference type="EC" id="3.2.2.31" evidence="5"/>
<name>V4PE95_9CAUL</name>
<keyword evidence="7" id="KW-0004">4Fe-4S</keyword>
<evidence type="ECO:0000256" key="1">
    <source>
        <dbReference type="ARBA" id="ARBA00000843"/>
    </source>
</evidence>
<gene>
    <name evidence="17" type="ORF">ABENE_08880</name>
</gene>
<dbReference type="eggNOG" id="COG1194">
    <property type="taxonomic scope" value="Bacteria"/>
</dbReference>
<keyword evidence="18" id="KW-1185">Reference proteome</keyword>
<evidence type="ECO:0000313" key="17">
    <source>
        <dbReference type="EMBL" id="ESQ92267.1"/>
    </source>
</evidence>
<accession>V4PE95</accession>
<evidence type="ECO:0000256" key="9">
    <source>
        <dbReference type="ARBA" id="ARBA00022763"/>
    </source>
</evidence>
<evidence type="ECO:0000256" key="11">
    <source>
        <dbReference type="ARBA" id="ARBA00023004"/>
    </source>
</evidence>
<comment type="cofactor">
    <cofactor evidence="2">
        <name>[4Fe-4S] cluster</name>
        <dbReference type="ChEBI" id="CHEBI:49883"/>
    </cofactor>
</comment>
<evidence type="ECO:0000256" key="13">
    <source>
        <dbReference type="ARBA" id="ARBA00023204"/>
    </source>
</evidence>
<organism evidence="17 18">
    <name type="scientific">Asticcacaulis benevestitus DSM 16100 = ATCC BAA-896</name>
    <dbReference type="NCBI Taxonomy" id="1121022"/>
    <lineage>
        <taxon>Bacteria</taxon>
        <taxon>Pseudomonadati</taxon>
        <taxon>Pseudomonadota</taxon>
        <taxon>Alphaproteobacteria</taxon>
        <taxon>Caulobacterales</taxon>
        <taxon>Caulobacteraceae</taxon>
        <taxon>Asticcacaulis</taxon>
    </lineage>
</organism>
<dbReference type="Pfam" id="PF14815">
    <property type="entry name" value="NUDIX_4"/>
    <property type="match status" value="1"/>
</dbReference>
<dbReference type="InterPro" id="IPR029119">
    <property type="entry name" value="MutY_C"/>
</dbReference>
<dbReference type="Pfam" id="PF00730">
    <property type="entry name" value="HhH-GPD"/>
    <property type="match status" value="1"/>
</dbReference>
<dbReference type="EMBL" id="AWGB01000014">
    <property type="protein sequence ID" value="ESQ92267.1"/>
    <property type="molecule type" value="Genomic_DNA"/>
</dbReference>
<evidence type="ECO:0000256" key="10">
    <source>
        <dbReference type="ARBA" id="ARBA00022801"/>
    </source>
</evidence>
<keyword evidence="14" id="KW-0326">Glycosidase</keyword>
<dbReference type="InterPro" id="IPR003265">
    <property type="entry name" value="HhH-GPD_domain"/>
</dbReference>
<dbReference type="InterPro" id="IPR011257">
    <property type="entry name" value="DNA_glycosylase"/>
</dbReference>
<evidence type="ECO:0000256" key="2">
    <source>
        <dbReference type="ARBA" id="ARBA00001966"/>
    </source>
</evidence>
<dbReference type="GO" id="GO:0046872">
    <property type="term" value="F:metal ion binding"/>
    <property type="evidence" value="ECO:0007669"/>
    <property type="project" value="UniProtKB-KW"/>
</dbReference>
<dbReference type="GO" id="GO:0035485">
    <property type="term" value="F:adenine/guanine mispair binding"/>
    <property type="evidence" value="ECO:0007669"/>
    <property type="project" value="TreeGrafter"/>
</dbReference>
<feature type="region of interest" description="Disordered" evidence="15">
    <location>
        <begin position="294"/>
        <end position="319"/>
    </location>
</feature>
<dbReference type="STRING" id="1121022.GCA_000376105_02444"/>
<evidence type="ECO:0000313" key="18">
    <source>
        <dbReference type="Proteomes" id="UP000017837"/>
    </source>
</evidence>
<dbReference type="InterPro" id="IPR000445">
    <property type="entry name" value="HhH_motif"/>
</dbReference>
<feature type="domain" description="HhH-GPD" evidence="16">
    <location>
        <begin position="48"/>
        <end position="197"/>
    </location>
</feature>
<dbReference type="Gene3D" id="3.90.79.10">
    <property type="entry name" value="Nucleoside Triphosphate Pyrophosphohydrolase"/>
    <property type="match status" value="1"/>
</dbReference>
<dbReference type="SUPFAM" id="SSF48150">
    <property type="entry name" value="DNA-glycosylase"/>
    <property type="match status" value="1"/>
</dbReference>
<dbReference type="Pfam" id="PF00633">
    <property type="entry name" value="HHH"/>
    <property type="match status" value="1"/>
</dbReference>
<evidence type="ECO:0000259" key="16">
    <source>
        <dbReference type="SMART" id="SM00478"/>
    </source>
</evidence>
<protein>
    <recommendedName>
        <fullName evidence="6">Adenine DNA glycosylase</fullName>
        <ecNumber evidence="5">3.2.2.31</ecNumber>
    </recommendedName>
</protein>
<evidence type="ECO:0000256" key="8">
    <source>
        <dbReference type="ARBA" id="ARBA00022723"/>
    </source>
</evidence>
<dbReference type="GO" id="GO:0034039">
    <property type="term" value="F:8-oxo-7,8-dihydroguanine DNA N-glycosylase activity"/>
    <property type="evidence" value="ECO:0007669"/>
    <property type="project" value="TreeGrafter"/>
</dbReference>
<dbReference type="InterPro" id="IPR015797">
    <property type="entry name" value="NUDIX_hydrolase-like_dom_sf"/>
</dbReference>
<keyword evidence="13" id="KW-0234">DNA repair</keyword>
<evidence type="ECO:0000256" key="12">
    <source>
        <dbReference type="ARBA" id="ARBA00023014"/>
    </source>
</evidence>
<dbReference type="GO" id="GO:0006298">
    <property type="term" value="P:mismatch repair"/>
    <property type="evidence" value="ECO:0007669"/>
    <property type="project" value="TreeGrafter"/>
</dbReference>
<evidence type="ECO:0000256" key="5">
    <source>
        <dbReference type="ARBA" id="ARBA00012045"/>
    </source>
</evidence>
<keyword evidence="9" id="KW-0227">DNA damage</keyword>
<comment type="function">
    <text evidence="3">Adenine glycosylase active on G-A mispairs. MutY also corrects error-prone DNA synthesis past GO lesions which are due to the oxidatively damaged form of guanine: 7,8-dihydro-8-oxoguanine (8-oxo-dGTP).</text>
</comment>
<dbReference type="GO" id="GO:0006284">
    <property type="term" value="P:base-excision repair"/>
    <property type="evidence" value="ECO:0007669"/>
    <property type="project" value="InterPro"/>
</dbReference>
<dbReference type="Gene3D" id="1.10.1670.10">
    <property type="entry name" value="Helix-hairpin-Helix base-excision DNA repair enzymes (C-terminal)"/>
    <property type="match status" value="1"/>
</dbReference>
<evidence type="ECO:0000256" key="6">
    <source>
        <dbReference type="ARBA" id="ARBA00022023"/>
    </source>
</evidence>
<evidence type="ECO:0000256" key="15">
    <source>
        <dbReference type="SAM" id="MobiDB-lite"/>
    </source>
</evidence>
<comment type="similarity">
    <text evidence="4">Belongs to the Nth/MutY family.</text>
</comment>
<evidence type="ECO:0000256" key="7">
    <source>
        <dbReference type="ARBA" id="ARBA00022485"/>
    </source>
</evidence>
<dbReference type="SMART" id="SM00478">
    <property type="entry name" value="ENDO3c"/>
    <property type="match status" value="1"/>
</dbReference>
<dbReference type="AlphaFoldDB" id="V4PE95"/>
<keyword evidence="10" id="KW-0378">Hydrolase</keyword>
<dbReference type="GO" id="GO:0051539">
    <property type="term" value="F:4 iron, 4 sulfur cluster binding"/>
    <property type="evidence" value="ECO:0007669"/>
    <property type="project" value="UniProtKB-KW"/>
</dbReference>
<evidence type="ECO:0000256" key="3">
    <source>
        <dbReference type="ARBA" id="ARBA00002933"/>
    </source>
</evidence>
<proteinExistence type="inferred from homology"/>
<reference evidence="17 18" key="1">
    <citation type="journal article" date="2014" name="Nature">
        <title>Sequential evolution of bacterial morphology by co-option of a developmental regulator.</title>
        <authorList>
            <person name="Jiang C."/>
            <person name="Brown P.J."/>
            <person name="Ducret A."/>
            <person name="Brun Y.V."/>
        </authorList>
    </citation>
    <scope>NUCLEOTIDE SEQUENCE [LARGE SCALE GENOMIC DNA]</scope>
    <source>
        <strain evidence="17 18">DSM 16100</strain>
    </source>
</reference>
<keyword evidence="11" id="KW-0408">Iron</keyword>
<dbReference type="SUPFAM" id="SSF55811">
    <property type="entry name" value="Nudix"/>
    <property type="match status" value="1"/>
</dbReference>
<keyword evidence="8" id="KW-0479">Metal-binding</keyword>
<dbReference type="RefSeq" id="WP_018082111.1">
    <property type="nucleotide sequence ID" value="NZ_AQWM01000010.1"/>
</dbReference>
<evidence type="ECO:0000256" key="4">
    <source>
        <dbReference type="ARBA" id="ARBA00008343"/>
    </source>
</evidence>
<dbReference type="CDD" id="cd00056">
    <property type="entry name" value="ENDO3c"/>
    <property type="match status" value="1"/>
</dbReference>
<dbReference type="GO" id="GO:0000701">
    <property type="term" value="F:purine-specific mismatch base pair DNA N-glycosylase activity"/>
    <property type="evidence" value="ECO:0007669"/>
    <property type="project" value="UniProtKB-EC"/>
</dbReference>
<comment type="catalytic activity">
    <reaction evidence="1">
        <text>Hydrolyzes free adenine bases from 7,8-dihydro-8-oxoguanine:adenine mismatched double-stranded DNA, leaving an apurinic site.</text>
        <dbReference type="EC" id="3.2.2.31"/>
    </reaction>
</comment>
<comment type="caution">
    <text evidence="17">The sequence shown here is derived from an EMBL/GenBank/DDBJ whole genome shotgun (WGS) entry which is preliminary data.</text>
</comment>
<dbReference type="InterPro" id="IPR023170">
    <property type="entry name" value="HhH_base_excis_C"/>
</dbReference>
<dbReference type="PANTHER" id="PTHR42944">
    <property type="entry name" value="ADENINE DNA GLYCOSYLASE"/>
    <property type="match status" value="1"/>
</dbReference>
<dbReference type="Gene3D" id="1.10.340.30">
    <property type="entry name" value="Hypothetical protein, domain 2"/>
    <property type="match status" value="1"/>
</dbReference>
<dbReference type="InterPro" id="IPR044298">
    <property type="entry name" value="MIG/MutY"/>
</dbReference>
<dbReference type="GO" id="GO:0032357">
    <property type="term" value="F:oxidized purine DNA binding"/>
    <property type="evidence" value="ECO:0007669"/>
    <property type="project" value="TreeGrafter"/>
</dbReference>
<evidence type="ECO:0000256" key="14">
    <source>
        <dbReference type="ARBA" id="ARBA00023295"/>
    </source>
</evidence>
<dbReference type="OrthoDB" id="9802365at2"/>